<feature type="region of interest" description="Disordered" evidence="6">
    <location>
        <begin position="215"/>
        <end position="235"/>
    </location>
</feature>
<reference evidence="8" key="1">
    <citation type="submission" date="2013-05" db="EMBL/GenBank/DDBJ databases">
        <authorList>
            <person name="Yim A.K.Y."/>
            <person name="Chan T.F."/>
            <person name="Ji K.M."/>
            <person name="Liu X.Y."/>
            <person name="Zhou J.W."/>
            <person name="Li R.Q."/>
            <person name="Yang K.Y."/>
            <person name="Li J."/>
            <person name="Li M."/>
            <person name="Law P.T.W."/>
            <person name="Wu Y.L."/>
            <person name="Cai Z.L."/>
            <person name="Qin H."/>
            <person name="Bao Y."/>
            <person name="Leung R.K.K."/>
            <person name="Ng P.K.S."/>
            <person name="Zou J."/>
            <person name="Zhong X.J."/>
            <person name="Ran P.X."/>
            <person name="Zhong N.S."/>
            <person name="Liu Z.G."/>
            <person name="Tsui S.K.W."/>
        </authorList>
    </citation>
    <scope>NUCLEOTIDE SEQUENCE</scope>
    <source>
        <strain evidence="8">Derf</strain>
        <tissue evidence="8">Whole organism</tissue>
    </source>
</reference>
<reference evidence="7" key="2">
    <citation type="submission" date="2020-06" db="EMBL/GenBank/DDBJ databases">
        <authorList>
            <person name="Ji K."/>
            <person name="Li J."/>
        </authorList>
    </citation>
    <scope>NUCLEOTIDE SEQUENCE</scope>
    <source>
        <strain evidence="7">JKM2019</strain>
        <tissue evidence="7">Whole body</tissue>
    </source>
</reference>
<dbReference type="Proteomes" id="UP000828236">
    <property type="component" value="Unassembled WGS sequence"/>
</dbReference>
<keyword evidence="5" id="KW-0788">Thiol protease</keyword>
<evidence type="ECO:0000256" key="1">
    <source>
        <dbReference type="ARBA" id="ARBA00006641"/>
    </source>
</evidence>
<dbReference type="Proteomes" id="UP000790347">
    <property type="component" value="Unassembled WGS sequence"/>
</dbReference>
<evidence type="ECO:0000256" key="2">
    <source>
        <dbReference type="ARBA" id="ARBA00022490"/>
    </source>
</evidence>
<dbReference type="Gene3D" id="3.40.630.20">
    <property type="entry name" value="Peptidase C15, pyroglutamyl peptidase I-like"/>
    <property type="match status" value="1"/>
</dbReference>
<proteinExistence type="inferred from homology"/>
<gene>
    <name evidence="8" type="primary">PGPEP1</name>
    <name evidence="8" type="ORF">DERF_010664</name>
    <name evidence="7" type="ORF">HUG17_9692</name>
</gene>
<sequence length="235" mass="27227">MDSKKKENVVLTGFGLFRTYTMNPSWEAVRLIDEQKFDCSNIELVKIQIPVAYDEVEKCVKEIWKKYQPKLVIHCGVSSMARNCLHLEKRAVINKERYCQPDIMSCLPKCCPNDHVDPSPKPLDYVCTEMHLESIRDEINKHYYDGHIMIPAKISDFAGEFLCEFIYRCSLQYDCHRTLFIHVPDINRDLSIEDIAKCLELIIHLALKQLDSGSSGFYSSKSNKQSRIQSNAIDR</sequence>
<reference evidence="7" key="3">
    <citation type="journal article" date="2021" name="World Allergy Organ. J.">
        <title>Chromosome-level assembly of Dermatophagoides farinae genome and transcriptome reveals two novel allergens Der f 37 and Der f 39.</title>
        <authorList>
            <person name="Chen J."/>
            <person name="Cai Z."/>
            <person name="Fan D."/>
            <person name="Hu J."/>
            <person name="Hou Y."/>
            <person name="He Y."/>
            <person name="Zhang Z."/>
            <person name="Zhao Z."/>
            <person name="Gao P."/>
            <person name="Hu W."/>
            <person name="Sun J."/>
            <person name="Li J."/>
            <person name="Ji K."/>
        </authorList>
    </citation>
    <scope>NUCLEOTIDE SEQUENCE</scope>
    <source>
        <strain evidence="7">JKM2019</strain>
    </source>
</reference>
<keyword evidence="3" id="KW-0645">Protease</keyword>
<comment type="similarity">
    <text evidence="1">Belongs to the peptidase C15 family.</text>
</comment>
<feature type="compositionally biased region" description="Low complexity" evidence="6">
    <location>
        <begin position="215"/>
        <end position="226"/>
    </location>
</feature>
<dbReference type="PANTHER" id="PTHR23402">
    <property type="entry name" value="PROTEASE FAMILY C15 PYROGLUTAMYL-PEPTIDASE I-RELATED"/>
    <property type="match status" value="1"/>
</dbReference>
<keyword evidence="4" id="KW-0378">Hydrolase</keyword>
<protein>
    <submittedName>
        <fullName evidence="7 8">Pyroglutamyl-peptidase 1</fullName>
    </submittedName>
</protein>
<dbReference type="EMBL" id="ASGP02000005">
    <property type="protein sequence ID" value="KAH9505897.1"/>
    <property type="molecule type" value="Genomic_DNA"/>
</dbReference>
<name>A0A922L0W7_DERFA</name>
<organism evidence="8 9">
    <name type="scientific">Dermatophagoides farinae</name>
    <name type="common">American house dust mite</name>
    <dbReference type="NCBI Taxonomy" id="6954"/>
    <lineage>
        <taxon>Eukaryota</taxon>
        <taxon>Metazoa</taxon>
        <taxon>Ecdysozoa</taxon>
        <taxon>Arthropoda</taxon>
        <taxon>Chelicerata</taxon>
        <taxon>Arachnida</taxon>
        <taxon>Acari</taxon>
        <taxon>Acariformes</taxon>
        <taxon>Sarcoptiformes</taxon>
        <taxon>Astigmata</taxon>
        <taxon>Psoroptidia</taxon>
        <taxon>Analgoidea</taxon>
        <taxon>Pyroglyphidae</taxon>
        <taxon>Dermatophagoidinae</taxon>
        <taxon>Dermatophagoides</taxon>
    </lineage>
</organism>
<evidence type="ECO:0000256" key="4">
    <source>
        <dbReference type="ARBA" id="ARBA00022801"/>
    </source>
</evidence>
<dbReference type="GO" id="GO:0005829">
    <property type="term" value="C:cytosol"/>
    <property type="evidence" value="ECO:0007669"/>
    <property type="project" value="InterPro"/>
</dbReference>
<dbReference type="EMBL" id="SDOV01000003">
    <property type="protein sequence ID" value="KAH7643001.1"/>
    <property type="molecule type" value="Genomic_DNA"/>
</dbReference>
<dbReference type="GO" id="GO:0006508">
    <property type="term" value="P:proteolysis"/>
    <property type="evidence" value="ECO:0007669"/>
    <property type="project" value="UniProtKB-KW"/>
</dbReference>
<keyword evidence="2" id="KW-0963">Cytoplasm</keyword>
<keyword evidence="9" id="KW-1185">Reference proteome</keyword>
<dbReference type="OrthoDB" id="407146at2759"/>
<dbReference type="InterPro" id="IPR000816">
    <property type="entry name" value="Peptidase_C15"/>
</dbReference>
<dbReference type="PRINTS" id="PR00706">
    <property type="entry name" value="PYROGLUPTASE"/>
</dbReference>
<dbReference type="Pfam" id="PF01470">
    <property type="entry name" value="Peptidase_C15"/>
    <property type="match status" value="1"/>
</dbReference>
<evidence type="ECO:0000313" key="7">
    <source>
        <dbReference type="EMBL" id="KAH7643001.1"/>
    </source>
</evidence>
<dbReference type="GO" id="GO:0016920">
    <property type="term" value="F:pyroglutamyl-peptidase activity"/>
    <property type="evidence" value="ECO:0007669"/>
    <property type="project" value="InterPro"/>
</dbReference>
<evidence type="ECO:0000256" key="6">
    <source>
        <dbReference type="SAM" id="MobiDB-lite"/>
    </source>
</evidence>
<dbReference type="PANTHER" id="PTHR23402:SF1">
    <property type="entry name" value="PYROGLUTAMYL-PEPTIDASE I"/>
    <property type="match status" value="1"/>
</dbReference>
<evidence type="ECO:0000313" key="9">
    <source>
        <dbReference type="Proteomes" id="UP000790347"/>
    </source>
</evidence>
<dbReference type="InterPro" id="IPR016125">
    <property type="entry name" value="Peptidase_C15-like"/>
</dbReference>
<evidence type="ECO:0000256" key="3">
    <source>
        <dbReference type="ARBA" id="ARBA00022670"/>
    </source>
</evidence>
<dbReference type="AlphaFoldDB" id="A0A922L0W7"/>
<accession>A0A922L0W7</accession>
<dbReference type="SUPFAM" id="SSF53182">
    <property type="entry name" value="Pyrrolidone carboxyl peptidase (pyroglutamate aminopeptidase)"/>
    <property type="match status" value="1"/>
</dbReference>
<comment type="caution">
    <text evidence="8">The sequence shown here is derived from an EMBL/GenBank/DDBJ whole genome shotgun (WGS) entry which is preliminary data.</text>
</comment>
<dbReference type="InterPro" id="IPR036440">
    <property type="entry name" value="Peptidase_C15-like_sf"/>
</dbReference>
<evidence type="ECO:0000256" key="5">
    <source>
        <dbReference type="ARBA" id="ARBA00022807"/>
    </source>
</evidence>
<reference evidence="8" key="4">
    <citation type="journal article" date="2022" name="Res Sq">
        <title>Comparative Genomics Reveals Insights into the Divergent Evolution of Astigmatic Mites and Household Pest Adaptations.</title>
        <authorList>
            <person name="Xiong Q."/>
            <person name="Wan A.T.-Y."/>
            <person name="Liu X.-Y."/>
            <person name="Fung C.S.-H."/>
            <person name="Xiao X."/>
            <person name="Malainual N."/>
            <person name="Hou J."/>
            <person name="Wang L."/>
            <person name="Wang M."/>
            <person name="Yang K."/>
            <person name="Cui Y."/>
            <person name="Leung E."/>
            <person name="Nong W."/>
            <person name="Shin S.-K."/>
            <person name="Au S."/>
            <person name="Jeong K.Y."/>
            <person name="Chew F.T."/>
            <person name="Hui J."/>
            <person name="Leung T.F."/>
            <person name="Tungtrongchitr A."/>
            <person name="Zhong N."/>
            <person name="Liu Z."/>
            <person name="Tsui S."/>
        </authorList>
    </citation>
    <scope>NUCLEOTIDE SEQUENCE</scope>
    <source>
        <strain evidence="8">Derf</strain>
        <tissue evidence="8">Whole organism</tissue>
    </source>
</reference>
<evidence type="ECO:0000313" key="8">
    <source>
        <dbReference type="EMBL" id="KAH9505897.1"/>
    </source>
</evidence>